<dbReference type="EMBL" id="CAOS01000011">
    <property type="protein sequence ID" value="CCO08604.1"/>
    <property type="molecule type" value="Genomic_DNA"/>
</dbReference>
<dbReference type="Gene3D" id="3.90.550.10">
    <property type="entry name" value="Spore Coat Polysaccharide Biosynthesis Protein SpsA, Chain A"/>
    <property type="match status" value="1"/>
</dbReference>
<dbReference type="InterPro" id="IPR025877">
    <property type="entry name" value="MobA-like_NTP_Trfase"/>
</dbReference>
<feature type="domain" description="MobA-like NTP transferase" evidence="1">
    <location>
        <begin position="26"/>
        <end position="130"/>
    </location>
</feature>
<evidence type="ECO:0000313" key="2">
    <source>
        <dbReference type="EMBL" id="CCO08604.1"/>
    </source>
</evidence>
<accession>K8DZP7</accession>
<dbReference type="Proteomes" id="UP000009315">
    <property type="component" value="Unassembled WGS sequence"/>
</dbReference>
<sequence length="258" mass="28077">MIDALVLAGSPNTGALHGVSREPYEALIKIGPRRMINYVLNALQQSGQVGRIMVVGPAAVKEVLPPQVQWTAAGQSLTENIQRGCSQMNRPFLLVTSDIPLLTGEAVTGFVSLCGDRSLDFYFPLVPKEMITARFPGAKRTYIRFREGIFTGGNLFWVNPRVVDGCLGLARELVQLRKQPLALARRVGFSLLCKLLLRRLTLAEAEARAGRLLGIKGRAVICPYPEVGMDVDKPSDLQLVCRVLGYRQAGPAGTLPAP</sequence>
<dbReference type="eggNOG" id="COG2266">
    <property type="taxonomic scope" value="Bacteria"/>
</dbReference>
<dbReference type="OrthoDB" id="159246at2"/>
<keyword evidence="3" id="KW-1185">Reference proteome</keyword>
<dbReference type="SUPFAM" id="SSF53448">
    <property type="entry name" value="Nucleotide-diphospho-sugar transferases"/>
    <property type="match status" value="1"/>
</dbReference>
<dbReference type="InterPro" id="IPR029044">
    <property type="entry name" value="Nucleotide-diphossugar_trans"/>
</dbReference>
<dbReference type="RefSeq" id="WP_008412115.1">
    <property type="nucleotide sequence ID" value="NZ_CAOS01000011.1"/>
</dbReference>
<protein>
    <recommendedName>
        <fullName evidence="1">MobA-like NTP transferase domain-containing protein</fullName>
    </recommendedName>
</protein>
<evidence type="ECO:0000313" key="3">
    <source>
        <dbReference type="Proteomes" id="UP000009315"/>
    </source>
</evidence>
<organism evidence="2 3">
    <name type="scientific">Desulforamulus hydrothermalis Lam5 = DSM 18033</name>
    <dbReference type="NCBI Taxonomy" id="1121428"/>
    <lineage>
        <taxon>Bacteria</taxon>
        <taxon>Bacillati</taxon>
        <taxon>Bacillota</taxon>
        <taxon>Clostridia</taxon>
        <taxon>Eubacteriales</taxon>
        <taxon>Peptococcaceae</taxon>
        <taxon>Desulforamulus</taxon>
    </lineage>
</organism>
<dbReference type="Pfam" id="PF12804">
    <property type="entry name" value="NTP_transf_3"/>
    <property type="match status" value="1"/>
</dbReference>
<dbReference type="GO" id="GO:0016779">
    <property type="term" value="F:nucleotidyltransferase activity"/>
    <property type="evidence" value="ECO:0007669"/>
    <property type="project" value="UniProtKB-ARBA"/>
</dbReference>
<proteinExistence type="predicted"/>
<dbReference type="STRING" id="1121428.DESHY_40154"/>
<dbReference type="AlphaFoldDB" id="K8DZP7"/>
<reference evidence="2 3" key="1">
    <citation type="journal article" date="2013" name="Genome Announc.">
        <title>Genome Sequence of the Sulfate-Reducing Bacterium Desulfotomaculum hydrothermale Lam5(T).</title>
        <authorList>
            <person name="Amin O."/>
            <person name="Fardeau M.L."/>
            <person name="Valette O."/>
            <person name="Hirschler-Rea A."/>
            <person name="Barbe V."/>
            <person name="Medigue C."/>
            <person name="Vacherie B."/>
            <person name="Ollivier B."/>
            <person name="Bertin P.N."/>
            <person name="Dolla A."/>
        </authorList>
    </citation>
    <scope>NUCLEOTIDE SEQUENCE [LARGE SCALE GENOMIC DNA]</scope>
    <source>
        <strain evidence="3">Lam5 / DSM 18033</strain>
    </source>
</reference>
<gene>
    <name evidence="2" type="ORF">DESHY_40154</name>
</gene>
<comment type="caution">
    <text evidence="2">The sequence shown here is derived from an EMBL/GenBank/DDBJ whole genome shotgun (WGS) entry which is preliminary data.</text>
</comment>
<evidence type="ECO:0000259" key="1">
    <source>
        <dbReference type="Pfam" id="PF12804"/>
    </source>
</evidence>
<name>K8DZP7_9FIRM</name>